<evidence type="ECO:0000313" key="8">
    <source>
        <dbReference type="Proteomes" id="UP001232973"/>
    </source>
</evidence>
<dbReference type="Pfam" id="PF02737">
    <property type="entry name" value="3HCDH_N"/>
    <property type="match status" value="1"/>
</dbReference>
<dbReference type="Proteomes" id="UP001232973">
    <property type="component" value="Unassembled WGS sequence"/>
</dbReference>
<dbReference type="Pfam" id="PF00725">
    <property type="entry name" value="3HCDH"/>
    <property type="match status" value="2"/>
</dbReference>
<dbReference type="InterPro" id="IPR036291">
    <property type="entry name" value="NAD(P)-bd_dom_sf"/>
</dbReference>
<dbReference type="SUPFAM" id="SSF51735">
    <property type="entry name" value="NAD(P)-binding Rossmann-fold domains"/>
    <property type="match status" value="1"/>
</dbReference>
<dbReference type="SUPFAM" id="SSF48179">
    <property type="entry name" value="6-phosphogluconate dehydrogenase C-terminal domain-like"/>
    <property type="match status" value="2"/>
</dbReference>
<feature type="domain" description="3-hydroxyacyl-CoA dehydrogenase C-terminal" evidence="5">
    <location>
        <begin position="187"/>
        <end position="284"/>
    </location>
</feature>
<dbReference type="RefSeq" id="WP_307016083.1">
    <property type="nucleotide sequence ID" value="NZ_CP067097.1"/>
</dbReference>
<evidence type="ECO:0000256" key="3">
    <source>
        <dbReference type="ARBA" id="ARBA00023002"/>
    </source>
</evidence>
<evidence type="ECO:0000256" key="4">
    <source>
        <dbReference type="SAM" id="MobiDB-lite"/>
    </source>
</evidence>
<feature type="compositionally biased region" description="Basic and acidic residues" evidence="4">
    <location>
        <begin position="282"/>
        <end position="296"/>
    </location>
</feature>
<proteinExistence type="inferred from homology"/>
<dbReference type="InterPro" id="IPR013328">
    <property type="entry name" value="6PGD_dom2"/>
</dbReference>
<comment type="caution">
    <text evidence="7">The sequence shown here is derived from an EMBL/GenBank/DDBJ whole genome shotgun (WGS) entry which is preliminary data.</text>
</comment>
<dbReference type="InterPro" id="IPR008927">
    <property type="entry name" value="6-PGluconate_DH-like_C_sf"/>
</dbReference>
<dbReference type="Gene3D" id="3.40.50.720">
    <property type="entry name" value="NAD(P)-binding Rossmann-like Domain"/>
    <property type="match status" value="1"/>
</dbReference>
<dbReference type="PANTHER" id="PTHR48075:SF5">
    <property type="entry name" value="3-HYDROXYBUTYRYL-COA DEHYDROGENASE"/>
    <property type="match status" value="1"/>
</dbReference>
<evidence type="ECO:0000256" key="2">
    <source>
        <dbReference type="ARBA" id="ARBA00009463"/>
    </source>
</evidence>
<dbReference type="PANTHER" id="PTHR48075">
    <property type="entry name" value="3-HYDROXYACYL-COA DEHYDROGENASE FAMILY PROTEIN"/>
    <property type="match status" value="1"/>
</dbReference>
<comment type="pathway">
    <text evidence="1">Lipid metabolism; butanoate metabolism.</text>
</comment>
<reference evidence="7 8" key="1">
    <citation type="submission" date="2023-07" db="EMBL/GenBank/DDBJ databases">
        <title>Genomic Encyclopedia of Type Strains, Phase IV (KMG-IV): sequencing the most valuable type-strain genomes for metagenomic binning, comparative biology and taxonomic classification.</title>
        <authorList>
            <person name="Goeker M."/>
        </authorList>
    </citation>
    <scope>NUCLEOTIDE SEQUENCE [LARGE SCALE GENOMIC DNA]</scope>
    <source>
        <strain evidence="7 8">DSM 4006</strain>
    </source>
</reference>
<feature type="domain" description="3-hydroxyacyl-CoA dehydrogenase C-terminal" evidence="5">
    <location>
        <begin position="486"/>
        <end position="570"/>
    </location>
</feature>
<dbReference type="EMBL" id="JAUSTP010000010">
    <property type="protein sequence ID" value="MDQ0189714.1"/>
    <property type="molecule type" value="Genomic_DNA"/>
</dbReference>
<comment type="similarity">
    <text evidence="2">Belongs to the 3-hydroxyacyl-CoA dehydrogenase family.</text>
</comment>
<dbReference type="InterPro" id="IPR006176">
    <property type="entry name" value="3-OHacyl-CoA_DH_NAD-bd"/>
</dbReference>
<organism evidence="7 8">
    <name type="scientific">Alicyclobacillus cycloheptanicus</name>
    <dbReference type="NCBI Taxonomy" id="1457"/>
    <lineage>
        <taxon>Bacteria</taxon>
        <taxon>Bacillati</taxon>
        <taxon>Bacillota</taxon>
        <taxon>Bacilli</taxon>
        <taxon>Bacillales</taxon>
        <taxon>Alicyclobacillaceae</taxon>
        <taxon>Alicyclobacillus</taxon>
    </lineage>
</organism>
<evidence type="ECO:0000256" key="1">
    <source>
        <dbReference type="ARBA" id="ARBA00005086"/>
    </source>
</evidence>
<feature type="region of interest" description="Disordered" evidence="4">
    <location>
        <begin position="281"/>
        <end position="305"/>
    </location>
</feature>
<keyword evidence="3 7" id="KW-0560">Oxidoreductase</keyword>
<dbReference type="GO" id="GO:0008691">
    <property type="term" value="F:3-hydroxybutyryl-CoA dehydrogenase activity"/>
    <property type="evidence" value="ECO:0007669"/>
    <property type="project" value="UniProtKB-EC"/>
</dbReference>
<gene>
    <name evidence="7" type="ORF">J2S03_001561</name>
</gene>
<accession>A0ABT9XHD2</accession>
<dbReference type="Gene3D" id="1.10.1040.10">
    <property type="entry name" value="N-(1-d-carboxylethyl)-l-norvaline Dehydrogenase, domain 2"/>
    <property type="match status" value="2"/>
</dbReference>
<name>A0ABT9XHD2_9BACL</name>
<feature type="domain" description="3-hydroxyacyl-CoA dehydrogenase NAD binding" evidence="6">
    <location>
        <begin position="7"/>
        <end position="185"/>
    </location>
</feature>
<dbReference type="InterPro" id="IPR006108">
    <property type="entry name" value="3HC_DH_C"/>
</dbReference>
<evidence type="ECO:0000313" key="7">
    <source>
        <dbReference type="EMBL" id="MDQ0189714.1"/>
    </source>
</evidence>
<dbReference type="EC" id="1.1.1.157" evidence="7"/>
<keyword evidence="8" id="KW-1185">Reference proteome</keyword>
<sequence>MSDSMRVGVVGAGTMGAGIALVALQAGLPVVLCDVQEGVLQRAKQEMERRLARRVEKGELTADVVTAMLGNLRLSTEMAALADAAVVIEAVPERMSLKQSIFAQLDEVCQDTAILATNTSSLSITEIAAQTQHPHRVVGMHFFNPAPVMKLVEVVVGEETSAQTVEAVVNLAEQFGKTPAVCKDTPGFIVNRVARNFYGEALRVVGDGTASTEVVDRLMHGNARFPLGPFSLMDMIGIDVNFDVTTSVYEAFYGEPRYRPHPIQARKVAVGQLGRKSGRGFYRYDDEAGGPPRDRQAFYSSEEQQTERRSALSAERVYVVGDTPLAASLRAWVASVVGTEASDCGLVYEGPVFEWDSAAIAARCTELTRCIHAAQPKVVIAAFAGEPAYHRQALQAVEQGLTEDALLLTSLAGPSATEQASWLARPARVRGFATVLPLPEPGRGKTIAWTRPLQADAADALDDRTVGLLQLLGWTPLQVRDGAGGVVMRILAMVLNEAAEALREGVAKASDMDAAMKLGTRYPLGPVQWMKELGIASVWQTVNALWRELGDDRYRPSPLLRQWWYARKIDVEEGPNHA</sequence>
<protein>
    <submittedName>
        <fullName evidence="7">3-hydroxybutyryl-CoA dehydrogenase</fullName>
        <ecNumber evidence="7">1.1.1.157</ecNumber>
    </submittedName>
</protein>
<evidence type="ECO:0000259" key="6">
    <source>
        <dbReference type="Pfam" id="PF02737"/>
    </source>
</evidence>
<evidence type="ECO:0000259" key="5">
    <source>
        <dbReference type="Pfam" id="PF00725"/>
    </source>
</evidence>